<feature type="domain" description="NADPH-dependent FMN reductase-like" evidence="3">
    <location>
        <begin position="9"/>
        <end position="158"/>
    </location>
</feature>
<evidence type="ECO:0000313" key="4">
    <source>
        <dbReference type="EMBL" id="MTR87041.1"/>
    </source>
</evidence>
<organism evidence="4 5">
    <name type="scientific">Roseburia intestinalis</name>
    <dbReference type="NCBI Taxonomy" id="166486"/>
    <lineage>
        <taxon>Bacteria</taxon>
        <taxon>Bacillati</taxon>
        <taxon>Bacillota</taxon>
        <taxon>Clostridia</taxon>
        <taxon>Lachnospirales</taxon>
        <taxon>Lachnospiraceae</taxon>
        <taxon>Roseburia</taxon>
    </lineage>
</organism>
<dbReference type="InterPro" id="IPR051796">
    <property type="entry name" value="ISF_SsuE-like"/>
</dbReference>
<gene>
    <name evidence="4" type="ORF">GMD50_18810</name>
</gene>
<dbReference type="Gene3D" id="3.40.50.360">
    <property type="match status" value="1"/>
</dbReference>
<dbReference type="PANTHER" id="PTHR43278:SF1">
    <property type="entry name" value="IRON-SULFUR FLAVOPROTEIN MJ1083"/>
    <property type="match status" value="1"/>
</dbReference>
<evidence type="ECO:0000259" key="3">
    <source>
        <dbReference type="Pfam" id="PF03358"/>
    </source>
</evidence>
<dbReference type="SUPFAM" id="SSF52218">
    <property type="entry name" value="Flavoproteins"/>
    <property type="match status" value="1"/>
</dbReference>
<dbReference type="AlphaFoldDB" id="A0A6L6L9H2"/>
<evidence type="ECO:0000256" key="1">
    <source>
        <dbReference type="ARBA" id="ARBA00022630"/>
    </source>
</evidence>
<dbReference type="Proteomes" id="UP000478483">
    <property type="component" value="Unassembled WGS sequence"/>
</dbReference>
<proteinExistence type="predicted"/>
<evidence type="ECO:0000313" key="5">
    <source>
        <dbReference type="Proteomes" id="UP000478483"/>
    </source>
</evidence>
<dbReference type="InterPro" id="IPR005025">
    <property type="entry name" value="FMN_Rdtase-like_dom"/>
</dbReference>
<sequence length="239" mass="27360">MILEGANFKIVNISGSPHGGIGNTQFLVKTFAQRLEEKGANVELVNHYVVKEHVEECRGCTRCMRKGECVMSEKDDVKDMVQDLLSADLVVFSSPIYVLNVTSLMKKFFDRTAYMTHRIVLENKLGFYVLSSQGLGIDTVSAYMQSVMEAMGVTVLGSIKGTAIFHNQFLNQEEIDQSIDEILTSLEQDFYKETQLYSESEKKRREKFSSLMDQEEISKKLFHEDYKYWANKKETSEIL</sequence>
<dbReference type="EMBL" id="WNAJ01000036">
    <property type="protein sequence ID" value="MTR87041.1"/>
    <property type="molecule type" value="Genomic_DNA"/>
</dbReference>
<evidence type="ECO:0000256" key="2">
    <source>
        <dbReference type="ARBA" id="ARBA00022643"/>
    </source>
</evidence>
<reference evidence="4 5" key="1">
    <citation type="journal article" date="2019" name="Nat. Med.">
        <title>A library of human gut bacterial isolates paired with longitudinal multiomics data enables mechanistic microbiome research.</title>
        <authorList>
            <person name="Poyet M."/>
            <person name="Groussin M."/>
            <person name="Gibbons S.M."/>
            <person name="Avila-Pacheco J."/>
            <person name="Jiang X."/>
            <person name="Kearney S.M."/>
            <person name="Perrotta A.R."/>
            <person name="Berdy B."/>
            <person name="Zhao S."/>
            <person name="Lieberman T.D."/>
            <person name="Swanson P.K."/>
            <person name="Smith M."/>
            <person name="Roesemann S."/>
            <person name="Alexander J.E."/>
            <person name="Rich S.A."/>
            <person name="Livny J."/>
            <person name="Vlamakis H."/>
            <person name="Clish C."/>
            <person name="Bullock K."/>
            <person name="Deik A."/>
            <person name="Scott J."/>
            <person name="Pierce K.A."/>
            <person name="Xavier R.J."/>
            <person name="Alm E.J."/>
        </authorList>
    </citation>
    <scope>NUCLEOTIDE SEQUENCE [LARGE SCALE GENOMIC DNA]</scope>
    <source>
        <strain evidence="4 5">BIOML-A1</strain>
    </source>
</reference>
<dbReference type="GO" id="GO:0016491">
    <property type="term" value="F:oxidoreductase activity"/>
    <property type="evidence" value="ECO:0007669"/>
    <property type="project" value="InterPro"/>
</dbReference>
<name>A0A6L6L9H2_9FIRM</name>
<keyword evidence="2" id="KW-0288">FMN</keyword>
<protein>
    <recommendedName>
        <fullName evidence="3">NADPH-dependent FMN reductase-like domain-containing protein</fullName>
    </recommendedName>
</protein>
<accession>A0A6L6L9H2</accession>
<keyword evidence="1" id="KW-0285">Flavoprotein</keyword>
<dbReference type="PANTHER" id="PTHR43278">
    <property type="entry name" value="NAD(P)H-DEPENDENT FMN-CONTAINING OXIDOREDUCTASE YWQN-RELATED"/>
    <property type="match status" value="1"/>
</dbReference>
<dbReference type="RefSeq" id="WP_118413531.1">
    <property type="nucleotide sequence ID" value="NZ_QRPI01000033.1"/>
</dbReference>
<comment type="caution">
    <text evidence="4">The sequence shown here is derived from an EMBL/GenBank/DDBJ whole genome shotgun (WGS) entry which is preliminary data.</text>
</comment>
<dbReference type="InterPro" id="IPR029039">
    <property type="entry name" value="Flavoprotein-like_sf"/>
</dbReference>
<dbReference type="Pfam" id="PF03358">
    <property type="entry name" value="FMN_red"/>
    <property type="match status" value="1"/>
</dbReference>